<dbReference type="GeneID" id="108733155"/>
<dbReference type="InterPro" id="IPR024711">
    <property type="entry name" value="Catalase_clade1/3"/>
</dbReference>
<accession>A0A1W4WGX4</accession>
<dbReference type="InterPro" id="IPR024708">
    <property type="entry name" value="Catalase_AS"/>
</dbReference>
<dbReference type="GO" id="GO:0020037">
    <property type="term" value="F:heme binding"/>
    <property type="evidence" value="ECO:0007669"/>
    <property type="project" value="InterPro"/>
</dbReference>
<keyword evidence="6 8" id="KW-0408">Iron</keyword>
<dbReference type="GO" id="GO:0046872">
    <property type="term" value="F:metal ion binding"/>
    <property type="evidence" value="ECO:0007669"/>
    <property type="project" value="UniProtKB-KW"/>
</dbReference>
<organism evidence="11 12">
    <name type="scientific">Agrilus planipennis</name>
    <name type="common">Emerald ash borer</name>
    <name type="synonym">Agrilus marcopoli</name>
    <dbReference type="NCBI Taxonomy" id="224129"/>
    <lineage>
        <taxon>Eukaryota</taxon>
        <taxon>Metazoa</taxon>
        <taxon>Ecdysozoa</taxon>
        <taxon>Arthropoda</taxon>
        <taxon>Hexapoda</taxon>
        <taxon>Insecta</taxon>
        <taxon>Pterygota</taxon>
        <taxon>Neoptera</taxon>
        <taxon>Endopterygota</taxon>
        <taxon>Coleoptera</taxon>
        <taxon>Polyphaga</taxon>
        <taxon>Elateriformia</taxon>
        <taxon>Buprestoidea</taxon>
        <taxon>Buprestidae</taxon>
        <taxon>Agrilinae</taxon>
        <taxon>Agrilus</taxon>
    </lineage>
</organism>
<reference evidence="12" key="1">
    <citation type="submission" date="2025-08" db="UniProtKB">
        <authorList>
            <consortium name="RefSeq"/>
        </authorList>
    </citation>
    <scope>IDENTIFICATION</scope>
    <source>
        <tissue evidence="12">Entire body</tissue>
    </source>
</reference>
<evidence type="ECO:0000256" key="5">
    <source>
        <dbReference type="ARBA" id="ARBA00023002"/>
    </source>
</evidence>
<comment type="similarity">
    <text evidence="1">Belongs to the catalase family.</text>
</comment>
<dbReference type="InterPro" id="IPR020835">
    <property type="entry name" value="Catalase_sf"/>
</dbReference>
<keyword evidence="11" id="KW-1185">Reference proteome</keyword>
<dbReference type="InParanoid" id="A0A1W4WGX4"/>
<dbReference type="GO" id="GO:0005777">
    <property type="term" value="C:peroxisome"/>
    <property type="evidence" value="ECO:0007669"/>
    <property type="project" value="TreeGrafter"/>
</dbReference>
<evidence type="ECO:0000256" key="9">
    <source>
        <dbReference type="RuleBase" id="RU004142"/>
    </source>
</evidence>
<dbReference type="PANTHER" id="PTHR11465">
    <property type="entry name" value="CATALASE"/>
    <property type="match status" value="1"/>
</dbReference>
<keyword evidence="7" id="KW-0376">Hydrogen peroxide</keyword>
<dbReference type="SUPFAM" id="SSF56634">
    <property type="entry name" value="Heme-dependent catalase-like"/>
    <property type="match status" value="1"/>
</dbReference>
<dbReference type="OrthoDB" id="6880011at2759"/>
<evidence type="ECO:0000256" key="6">
    <source>
        <dbReference type="ARBA" id="ARBA00023004"/>
    </source>
</evidence>
<gene>
    <name evidence="12" type="primary">LOC108733155</name>
</gene>
<dbReference type="PANTHER" id="PTHR11465:SF9">
    <property type="entry name" value="CATALASE"/>
    <property type="match status" value="1"/>
</dbReference>
<dbReference type="InterPro" id="IPR002226">
    <property type="entry name" value="Catalase_haem_BS"/>
</dbReference>
<evidence type="ECO:0000256" key="8">
    <source>
        <dbReference type="PIRSR" id="PIRSR038928-2"/>
    </source>
</evidence>
<evidence type="ECO:0000256" key="4">
    <source>
        <dbReference type="ARBA" id="ARBA00022723"/>
    </source>
</evidence>
<comment type="function">
    <text evidence="9">Catalyzes the degradation of hydrogen peroxide (H(2)O(2)) generated by peroxisomal oxidases to water and oxygen, thereby protecting cells from the toxic effects of hydrogen peroxide.</text>
</comment>
<dbReference type="SMART" id="SM01060">
    <property type="entry name" value="Catalase"/>
    <property type="match status" value="1"/>
</dbReference>
<keyword evidence="3 8" id="KW-0349">Heme</keyword>
<protein>
    <submittedName>
        <fullName evidence="12">Catalase-like</fullName>
    </submittedName>
</protein>
<dbReference type="Proteomes" id="UP000192223">
    <property type="component" value="Unplaced"/>
</dbReference>
<dbReference type="PROSITE" id="PS00438">
    <property type="entry name" value="CATALASE_2"/>
    <property type="match status" value="1"/>
</dbReference>
<comment type="cofactor">
    <cofactor evidence="8">
        <name>heme</name>
        <dbReference type="ChEBI" id="CHEBI:30413"/>
    </cofactor>
</comment>
<evidence type="ECO:0000256" key="7">
    <source>
        <dbReference type="ARBA" id="ARBA00023324"/>
    </source>
</evidence>
<dbReference type="KEGG" id="apln:108733155"/>
<keyword evidence="5" id="KW-0560">Oxidoreductase</keyword>
<evidence type="ECO:0000313" key="12">
    <source>
        <dbReference type="RefSeq" id="XP_018319717.1"/>
    </source>
</evidence>
<name>A0A1W4WGX4_AGRPL</name>
<dbReference type="InterPro" id="IPR011614">
    <property type="entry name" value="Catalase_core"/>
</dbReference>
<dbReference type="InterPro" id="IPR018028">
    <property type="entry name" value="Catalase"/>
</dbReference>
<dbReference type="PIRSF" id="PIRSF038928">
    <property type="entry name" value="Catalase_clade1-3"/>
    <property type="match status" value="1"/>
</dbReference>
<feature type="domain" description="Catalase core" evidence="10">
    <location>
        <begin position="16"/>
        <end position="399"/>
    </location>
</feature>
<sequence length="443" mass="50014">MYNGSILEKHEPQVATTGSGIPVRDKTATLTAGYRGPVLIEDGDLLEDLSHFNRERIPERVVHAKGFGAKGFFEVTNDITKYSAAKVFSSVGKKTPVAVRFSNAFRERGSADTDIDPRGFAIKLYTEEGIWDLIGLNLRVFVLNDPKILTSFVHAVKRDPVTDLVNSTTLWDMVTLRPESTHGILWLFSPATLPCTMRGLNAFAVNTFKLVNAYGKYVYCKFNIIANQKVKSLTLEQAQMLKSSDPDYYQRDMFDSIAKGNFPSWTLKIQVMTQLEADLSPFDPLDATKLWPEDKYPMIEVGRIVLNENPANHFAEVEQIGFSPANLVPGILPSLDRVLQSRLFAYMDTQRYRIGNNFQQLPINRPINPVRNYQRDGHMTFVNQGGAPNYYPNSFGGPEPSSQAKNLSAPYYVSGYAYEYHERNPDYFSQARETDLTMKVENL</sequence>
<feature type="binding site" description="axial binding residue" evidence="8">
    <location>
        <position position="346"/>
    </location>
    <ligand>
        <name>heme</name>
        <dbReference type="ChEBI" id="CHEBI:30413"/>
    </ligand>
    <ligandPart>
        <name>Fe</name>
        <dbReference type="ChEBI" id="CHEBI:18248"/>
    </ligandPart>
</feature>
<dbReference type="Pfam" id="PF00199">
    <property type="entry name" value="Catalase"/>
    <property type="match status" value="1"/>
</dbReference>
<dbReference type="RefSeq" id="XP_018319717.1">
    <property type="nucleotide sequence ID" value="XM_018464215.1"/>
</dbReference>
<dbReference type="Gene3D" id="2.40.180.10">
    <property type="entry name" value="Catalase core domain"/>
    <property type="match status" value="1"/>
</dbReference>
<keyword evidence="4 8" id="KW-0479">Metal-binding</keyword>
<dbReference type="PROSITE" id="PS51402">
    <property type="entry name" value="CATALASE_3"/>
    <property type="match status" value="1"/>
</dbReference>
<dbReference type="STRING" id="224129.A0A1W4WGX4"/>
<evidence type="ECO:0000259" key="10">
    <source>
        <dbReference type="SMART" id="SM01060"/>
    </source>
</evidence>
<dbReference type="PROSITE" id="PS00437">
    <property type="entry name" value="CATALASE_1"/>
    <property type="match status" value="1"/>
</dbReference>
<dbReference type="GO" id="GO:0004096">
    <property type="term" value="F:catalase activity"/>
    <property type="evidence" value="ECO:0007669"/>
    <property type="project" value="InterPro"/>
</dbReference>
<evidence type="ECO:0000256" key="2">
    <source>
        <dbReference type="ARBA" id="ARBA00022559"/>
    </source>
</evidence>
<dbReference type="GO" id="GO:0005739">
    <property type="term" value="C:mitochondrion"/>
    <property type="evidence" value="ECO:0007669"/>
    <property type="project" value="TreeGrafter"/>
</dbReference>
<dbReference type="GO" id="GO:0042542">
    <property type="term" value="P:response to hydrogen peroxide"/>
    <property type="evidence" value="ECO:0007669"/>
    <property type="project" value="TreeGrafter"/>
</dbReference>
<evidence type="ECO:0000256" key="1">
    <source>
        <dbReference type="ARBA" id="ARBA00005329"/>
    </source>
</evidence>
<evidence type="ECO:0000313" key="11">
    <source>
        <dbReference type="Proteomes" id="UP000192223"/>
    </source>
</evidence>
<dbReference type="AlphaFoldDB" id="A0A1W4WGX4"/>
<evidence type="ECO:0000256" key="3">
    <source>
        <dbReference type="ARBA" id="ARBA00022617"/>
    </source>
</evidence>
<keyword evidence="2" id="KW-0575">Peroxidase</keyword>
<proteinExistence type="inferred from homology"/>
<dbReference type="PRINTS" id="PR00067">
    <property type="entry name" value="CATALASE"/>
</dbReference>
<dbReference type="GO" id="GO:0042744">
    <property type="term" value="P:hydrogen peroxide catabolic process"/>
    <property type="evidence" value="ECO:0007669"/>
    <property type="project" value="UniProtKB-KW"/>
</dbReference>